<sequence length="656" mass="63707">MRRALHFSLIGLSLSLGCLGTSHAATFTVVTSSDAGAGSLRQALADAAATPGSHIIRFVSGVSNITLTSGQLNVPNGVTIDGDGNDDGTPDVTISAGNASRVMAVDSNATAEIKGVILQDGTGVAGGGIFIGSSSTVTLRNSTVQNNTDIGGGGGGIYGASATLNLINTLVRNNTSNSFGGGVRIVSGGGKLDIQGSTVVGNTTTGNAAHGGGIQFGGSSGLRVVNSTISGNGALGASSFGGGIRISSGSSEIIHSTIVGNASTSSGGGVNASGDETFINTLVAGNTSGAGAAPAVAGAFQATGGSADDVASTVETATASYFGSNVLITTNQGSFNNQGTGNVLLGALANNGGIQPTHLPTSASALRDAASCSASTTTDQRGIARPQGPLCDIGAVELESFTTSVSVTGSGKVDSSPAGISNCTPSGGTCALGSMAGEPAITLTATPNAGHDFVQWGGACASAGSSSTCNLPAATAQSATALFTRTIATQSTTGGTVNLQIAGSSCVFSTTNNGSAPSPAGYNLPYGQIGFRATGCSPGGATTVTLTFPASLPAGATLLKYTGSTWVTWTTAPAGANSLTFTVTDAQTAGAVGASTGDLNAAAGIIDDPVALAVPIPPGSATAIPTLQTWALLLTSILAMAGGGWYLRRRQGLSPH</sequence>
<feature type="chain" id="PRO_5042613095" description="Secreted protein (IPTL-CTERM system target)" evidence="1">
    <location>
        <begin position="25"/>
        <end position="656"/>
    </location>
</feature>
<dbReference type="SMART" id="SM00710">
    <property type="entry name" value="PbH1"/>
    <property type="match status" value="6"/>
</dbReference>
<gene>
    <name evidence="5" type="ORF">J2W88_000455</name>
    <name evidence="6" type="ORF">J2W93_000456</name>
</gene>
<keyword evidence="1" id="KW-0732">Signal</keyword>
<comment type="caution">
    <text evidence="5">The sequence shown here is derived from an EMBL/GenBank/DDBJ whole genome shotgun (WGS) entry which is preliminary data.</text>
</comment>
<evidence type="ECO:0000256" key="1">
    <source>
        <dbReference type="SAM" id="SignalP"/>
    </source>
</evidence>
<evidence type="ECO:0000313" key="6">
    <source>
        <dbReference type="EMBL" id="MDR6835635.1"/>
    </source>
</evidence>
<proteinExistence type="predicted"/>
<dbReference type="SUPFAM" id="SSF51126">
    <property type="entry name" value="Pectin lyase-like"/>
    <property type="match status" value="1"/>
</dbReference>
<dbReference type="InterPro" id="IPR011050">
    <property type="entry name" value="Pectin_lyase_fold/virulence"/>
</dbReference>
<dbReference type="Pfam" id="PF18998">
    <property type="entry name" value="Flg_new_2"/>
    <property type="match status" value="1"/>
</dbReference>
<accession>A0AAJ2EZH6</accession>
<evidence type="ECO:0000259" key="4">
    <source>
        <dbReference type="Pfam" id="PF18998"/>
    </source>
</evidence>
<dbReference type="InterPro" id="IPR012334">
    <property type="entry name" value="Pectin_lyas_fold"/>
</dbReference>
<evidence type="ECO:0000313" key="7">
    <source>
        <dbReference type="Proteomes" id="UP001249076"/>
    </source>
</evidence>
<evidence type="ECO:0000313" key="8">
    <source>
        <dbReference type="Proteomes" id="UP001253458"/>
    </source>
</evidence>
<dbReference type="InterPro" id="IPR059226">
    <property type="entry name" value="Choice_anch_Q_dom"/>
</dbReference>
<feature type="signal peptide" evidence="1">
    <location>
        <begin position="1"/>
        <end position="24"/>
    </location>
</feature>
<protein>
    <recommendedName>
        <fullName evidence="9">Secreted protein (IPTL-CTERM system target)</fullName>
    </recommendedName>
</protein>
<dbReference type="Gene3D" id="2.160.20.10">
    <property type="entry name" value="Single-stranded right-handed beta-helix, Pectin lyase-like"/>
    <property type="match status" value="1"/>
</dbReference>
<dbReference type="InterPro" id="IPR039448">
    <property type="entry name" value="Beta_helix"/>
</dbReference>
<dbReference type="InterPro" id="IPR053784">
    <property type="entry name" value="Choice_anch_U_dom"/>
</dbReference>
<dbReference type="EMBL" id="JAVDTS010000001">
    <property type="protein sequence ID" value="MDR6835635.1"/>
    <property type="molecule type" value="Genomic_DNA"/>
</dbReference>
<feature type="domain" description="IPTL-CTERM protein sorting" evidence="3">
    <location>
        <begin position="622"/>
        <end position="650"/>
    </location>
</feature>
<reference evidence="5 7" key="1">
    <citation type="submission" date="2023-07" db="EMBL/GenBank/DDBJ databases">
        <title>Sorghum-associated microbial communities from plants grown in Nebraska, USA.</title>
        <authorList>
            <person name="Schachtman D."/>
        </authorList>
    </citation>
    <scope>NUCLEOTIDE SEQUENCE</scope>
    <source>
        <strain evidence="6 7">BE105</strain>
        <strain evidence="5">BE69</strain>
    </source>
</reference>
<feature type="domain" description="Right handed beta helix" evidence="2">
    <location>
        <begin position="111"/>
        <end position="287"/>
    </location>
</feature>
<dbReference type="PROSITE" id="PS51257">
    <property type="entry name" value="PROKAR_LIPOPROTEIN"/>
    <property type="match status" value="1"/>
</dbReference>
<evidence type="ECO:0000259" key="3">
    <source>
        <dbReference type="Pfam" id="PF18203"/>
    </source>
</evidence>
<dbReference type="EMBL" id="JAVDTL010000001">
    <property type="protein sequence ID" value="MDR6765197.1"/>
    <property type="molecule type" value="Genomic_DNA"/>
</dbReference>
<dbReference type="NCBIfam" id="NF041766">
    <property type="entry name" value="choice_anch_U"/>
    <property type="match status" value="1"/>
</dbReference>
<name>A0AAJ2EZH6_ACIDE</name>
<dbReference type="Proteomes" id="UP001249076">
    <property type="component" value="Unassembled WGS sequence"/>
</dbReference>
<dbReference type="Proteomes" id="UP001253458">
    <property type="component" value="Unassembled WGS sequence"/>
</dbReference>
<dbReference type="AlphaFoldDB" id="A0AAJ2EZH6"/>
<dbReference type="NCBIfam" id="NF041518">
    <property type="entry name" value="choice_anch_Q"/>
    <property type="match status" value="1"/>
</dbReference>
<evidence type="ECO:0000259" key="2">
    <source>
        <dbReference type="Pfam" id="PF13229"/>
    </source>
</evidence>
<dbReference type="Pfam" id="PF18203">
    <property type="entry name" value="IPTL-CTERM"/>
    <property type="match status" value="1"/>
</dbReference>
<evidence type="ECO:0000313" key="5">
    <source>
        <dbReference type="EMBL" id="MDR6765197.1"/>
    </source>
</evidence>
<dbReference type="InterPro" id="IPR044060">
    <property type="entry name" value="Bacterial_rp_domain"/>
</dbReference>
<keyword evidence="7" id="KW-1185">Reference proteome</keyword>
<feature type="domain" description="Bacterial repeat" evidence="4">
    <location>
        <begin position="426"/>
        <end position="485"/>
    </location>
</feature>
<dbReference type="Pfam" id="PF13229">
    <property type="entry name" value="Beta_helix"/>
    <property type="match status" value="1"/>
</dbReference>
<dbReference type="InterPro" id="IPR026442">
    <property type="entry name" value="IPTL_CTERM"/>
</dbReference>
<dbReference type="InterPro" id="IPR006626">
    <property type="entry name" value="PbH1"/>
</dbReference>
<organism evidence="5 8">
    <name type="scientific">Acidovorax delafieldii</name>
    <name type="common">Pseudomonas delafieldii</name>
    <dbReference type="NCBI Taxonomy" id="47920"/>
    <lineage>
        <taxon>Bacteria</taxon>
        <taxon>Pseudomonadati</taxon>
        <taxon>Pseudomonadota</taxon>
        <taxon>Betaproteobacteria</taxon>
        <taxon>Burkholderiales</taxon>
        <taxon>Comamonadaceae</taxon>
        <taxon>Acidovorax</taxon>
    </lineage>
</organism>
<dbReference type="RefSeq" id="WP_209816984.1">
    <property type="nucleotide sequence ID" value="NZ_JAVDTL010000001.1"/>
</dbReference>
<evidence type="ECO:0008006" key="9">
    <source>
        <dbReference type="Google" id="ProtNLM"/>
    </source>
</evidence>